<dbReference type="AlphaFoldDB" id="A0AAV5L794"/>
<dbReference type="Proteomes" id="UP001054252">
    <property type="component" value="Unassembled WGS sequence"/>
</dbReference>
<protein>
    <submittedName>
        <fullName evidence="1">Uncharacterized protein</fullName>
    </submittedName>
</protein>
<dbReference type="EMBL" id="BPVZ01000099">
    <property type="protein sequence ID" value="GKV33094.1"/>
    <property type="molecule type" value="Genomic_DNA"/>
</dbReference>
<dbReference type="PANTHER" id="PTHR46482">
    <property type="entry name" value="5'-ADENYLYLSULFATE REDUCTASE 3, CHLOROPLASTIC"/>
    <property type="match status" value="1"/>
</dbReference>
<organism evidence="1 2">
    <name type="scientific">Rubroshorea leprosula</name>
    <dbReference type="NCBI Taxonomy" id="152421"/>
    <lineage>
        <taxon>Eukaryota</taxon>
        <taxon>Viridiplantae</taxon>
        <taxon>Streptophyta</taxon>
        <taxon>Embryophyta</taxon>
        <taxon>Tracheophyta</taxon>
        <taxon>Spermatophyta</taxon>
        <taxon>Magnoliopsida</taxon>
        <taxon>eudicotyledons</taxon>
        <taxon>Gunneridae</taxon>
        <taxon>Pentapetalae</taxon>
        <taxon>rosids</taxon>
        <taxon>malvids</taxon>
        <taxon>Malvales</taxon>
        <taxon>Dipterocarpaceae</taxon>
        <taxon>Rubroshorea</taxon>
    </lineage>
</organism>
<reference evidence="1 2" key="1">
    <citation type="journal article" date="2021" name="Commun. Biol.">
        <title>The genome of Shorea leprosula (Dipterocarpaceae) highlights the ecological relevance of drought in aseasonal tropical rainforests.</title>
        <authorList>
            <person name="Ng K.K.S."/>
            <person name="Kobayashi M.J."/>
            <person name="Fawcett J.A."/>
            <person name="Hatakeyama M."/>
            <person name="Paape T."/>
            <person name="Ng C.H."/>
            <person name="Ang C.C."/>
            <person name="Tnah L.H."/>
            <person name="Lee C.T."/>
            <person name="Nishiyama T."/>
            <person name="Sese J."/>
            <person name="O'Brien M.J."/>
            <person name="Copetti D."/>
            <person name="Mohd Noor M.I."/>
            <person name="Ong R.C."/>
            <person name="Putra M."/>
            <person name="Sireger I.Z."/>
            <person name="Indrioko S."/>
            <person name="Kosugi Y."/>
            <person name="Izuno A."/>
            <person name="Isagi Y."/>
            <person name="Lee S.L."/>
            <person name="Shimizu K.K."/>
        </authorList>
    </citation>
    <scope>NUCLEOTIDE SEQUENCE [LARGE SCALE GENOMIC DNA]</scope>
    <source>
        <strain evidence="1">214</strain>
    </source>
</reference>
<dbReference type="PANTHER" id="PTHR46482:SF13">
    <property type="entry name" value="5'-ADENYLYLSULFATE REDUCTASE 1, CHLOROPLASTIC-LIKE"/>
    <property type="match status" value="1"/>
</dbReference>
<accession>A0AAV5L794</accession>
<dbReference type="InterPro" id="IPR014729">
    <property type="entry name" value="Rossmann-like_a/b/a_fold"/>
</dbReference>
<evidence type="ECO:0000313" key="2">
    <source>
        <dbReference type="Proteomes" id="UP001054252"/>
    </source>
</evidence>
<gene>
    <name evidence="1" type="ORF">SLEP1_g41638</name>
</gene>
<keyword evidence="2" id="KW-1185">Reference proteome</keyword>
<sequence length="222" mass="25057">MGHLLLPFGIHTWRSNAEVFNFLTAVGKRHDTHVKYMFPWAAEEQQTMLRNKGPFCFYKNGQPGLCQVRKVRPLNRDTRADILVVQVDLSFEGTDDSEVGTGLVKLTSMANNDIQEIWNSLLAMNAALTSLHSQVQKPFENETCTRLVFPRQHKEDGNGCWCWEEARSENCVLHRGGIKLNVHINGTETTTTTKGTGIEDLPYPEGLSEAWLVSIFGCTFSR</sequence>
<comment type="caution">
    <text evidence="1">The sequence shown here is derived from an EMBL/GenBank/DDBJ whole genome shotgun (WGS) entry which is preliminary data.</text>
</comment>
<dbReference type="Gene3D" id="3.40.50.620">
    <property type="entry name" value="HUPs"/>
    <property type="match status" value="1"/>
</dbReference>
<proteinExistence type="predicted"/>
<name>A0AAV5L794_9ROSI</name>
<evidence type="ECO:0000313" key="1">
    <source>
        <dbReference type="EMBL" id="GKV33094.1"/>
    </source>
</evidence>